<dbReference type="Proteomes" id="UP001529510">
    <property type="component" value="Unassembled WGS sequence"/>
</dbReference>
<keyword evidence="3 5" id="KW-1133">Transmembrane helix</keyword>
<comment type="caution">
    <text evidence="7">The sequence shown here is derived from an EMBL/GenBank/DDBJ whole genome shotgun (WGS) entry which is preliminary data.</text>
</comment>
<proteinExistence type="predicted"/>
<feature type="transmembrane region" description="Helical" evidence="5">
    <location>
        <begin position="59"/>
        <end position="76"/>
    </location>
</feature>
<name>A0ABD0Q6A4_CIRMR</name>
<gene>
    <name evidence="7" type="ORF">M9458_024145</name>
</gene>
<feature type="transmembrane region" description="Helical" evidence="5">
    <location>
        <begin position="7"/>
        <end position="29"/>
    </location>
</feature>
<keyword evidence="2 5" id="KW-0812">Transmembrane</keyword>
<evidence type="ECO:0000259" key="6">
    <source>
        <dbReference type="Pfam" id="PF12698"/>
    </source>
</evidence>
<keyword evidence="8" id="KW-1185">Reference proteome</keyword>
<dbReference type="AlphaFoldDB" id="A0ABD0Q6A4"/>
<organism evidence="7 8">
    <name type="scientific">Cirrhinus mrigala</name>
    <name type="common">Mrigala</name>
    <dbReference type="NCBI Taxonomy" id="683832"/>
    <lineage>
        <taxon>Eukaryota</taxon>
        <taxon>Metazoa</taxon>
        <taxon>Chordata</taxon>
        <taxon>Craniata</taxon>
        <taxon>Vertebrata</taxon>
        <taxon>Euteleostomi</taxon>
        <taxon>Actinopterygii</taxon>
        <taxon>Neopterygii</taxon>
        <taxon>Teleostei</taxon>
        <taxon>Ostariophysi</taxon>
        <taxon>Cypriniformes</taxon>
        <taxon>Cyprinidae</taxon>
        <taxon>Labeoninae</taxon>
        <taxon>Labeonini</taxon>
        <taxon>Cirrhinus</taxon>
    </lineage>
</organism>
<feature type="non-terminal residue" evidence="7">
    <location>
        <position position="1"/>
    </location>
</feature>
<reference evidence="7 8" key="1">
    <citation type="submission" date="2024-05" db="EMBL/GenBank/DDBJ databases">
        <title>Genome sequencing and assembly of Indian major carp, Cirrhinus mrigala (Hamilton, 1822).</title>
        <authorList>
            <person name="Mohindra V."/>
            <person name="Chowdhury L.M."/>
            <person name="Lal K."/>
            <person name="Jena J.K."/>
        </authorList>
    </citation>
    <scope>NUCLEOTIDE SEQUENCE [LARGE SCALE GENOMIC DNA]</scope>
    <source>
        <strain evidence="7">CM1030</strain>
        <tissue evidence="7">Blood</tissue>
    </source>
</reference>
<evidence type="ECO:0000256" key="5">
    <source>
        <dbReference type="SAM" id="Phobius"/>
    </source>
</evidence>
<dbReference type="GO" id="GO:0016020">
    <property type="term" value="C:membrane"/>
    <property type="evidence" value="ECO:0007669"/>
    <property type="project" value="UniProtKB-SubCell"/>
</dbReference>
<comment type="subcellular location">
    <subcellularLocation>
        <location evidence="1">Membrane</location>
        <topology evidence="1">Multi-pass membrane protein</topology>
    </subcellularLocation>
</comment>
<evidence type="ECO:0000256" key="4">
    <source>
        <dbReference type="ARBA" id="ARBA00023136"/>
    </source>
</evidence>
<keyword evidence="4 5" id="KW-0472">Membrane</keyword>
<accession>A0ABD0Q6A4</accession>
<dbReference type="InterPro" id="IPR013525">
    <property type="entry name" value="ABC2_TM"/>
</dbReference>
<sequence>MTTSVDVLVSICVIFAMSFVPASFVLFLIEERVSKSKHLQFVSGVKPILYWTTNYIWDMLNYTVPATMVVFIFISFQQESYVSEKNLPALVLLLLLYG</sequence>
<evidence type="ECO:0000256" key="3">
    <source>
        <dbReference type="ARBA" id="ARBA00022989"/>
    </source>
</evidence>
<feature type="non-terminal residue" evidence="7">
    <location>
        <position position="98"/>
    </location>
</feature>
<evidence type="ECO:0000256" key="1">
    <source>
        <dbReference type="ARBA" id="ARBA00004141"/>
    </source>
</evidence>
<evidence type="ECO:0000313" key="8">
    <source>
        <dbReference type="Proteomes" id="UP001529510"/>
    </source>
</evidence>
<dbReference type="Pfam" id="PF12698">
    <property type="entry name" value="ABC2_membrane_3"/>
    <property type="match status" value="1"/>
</dbReference>
<protein>
    <recommendedName>
        <fullName evidence="6">ABC-2 type transporter transmembrane domain-containing protein</fullName>
    </recommendedName>
</protein>
<evidence type="ECO:0000313" key="7">
    <source>
        <dbReference type="EMBL" id="KAL0181739.1"/>
    </source>
</evidence>
<feature type="domain" description="ABC-2 type transporter transmembrane" evidence="6">
    <location>
        <begin position="3"/>
        <end position="98"/>
    </location>
</feature>
<evidence type="ECO:0000256" key="2">
    <source>
        <dbReference type="ARBA" id="ARBA00022692"/>
    </source>
</evidence>
<dbReference type="EMBL" id="JAMKFB020000011">
    <property type="protein sequence ID" value="KAL0181739.1"/>
    <property type="molecule type" value="Genomic_DNA"/>
</dbReference>